<keyword evidence="2" id="KW-0812">Transmembrane</keyword>
<reference evidence="4 5" key="1">
    <citation type="submission" date="2018-10" db="EMBL/GenBank/DDBJ databases">
        <title>Natronolimnobius sp. XQ-INN 246 isolated from Inner Mongolia Autonomous Region of China.</title>
        <authorList>
            <person name="Xue Q."/>
        </authorList>
    </citation>
    <scope>NUCLEOTIDE SEQUENCE [LARGE SCALE GENOMIC DNA]</scope>
    <source>
        <strain evidence="4 5">XQ-INN 246</strain>
    </source>
</reference>
<accession>A0A4S3TTM1</accession>
<evidence type="ECO:0000256" key="1">
    <source>
        <dbReference type="SAM" id="MobiDB-lite"/>
    </source>
</evidence>
<feature type="region of interest" description="Disordered" evidence="1">
    <location>
        <begin position="114"/>
        <end position="147"/>
    </location>
</feature>
<name>A0A4S3TTM1_9EURY</name>
<comment type="caution">
    <text evidence="4">The sequence shown here is derived from an EMBL/GenBank/DDBJ whole genome shotgun (WGS) entry which is preliminary data.</text>
</comment>
<organism evidence="4 5">
    <name type="scientific">Salinadaptatus halalkaliphilus</name>
    <dbReference type="NCBI Taxonomy" id="2419781"/>
    <lineage>
        <taxon>Archaea</taxon>
        <taxon>Methanobacteriati</taxon>
        <taxon>Methanobacteriota</taxon>
        <taxon>Stenosarchaea group</taxon>
        <taxon>Halobacteria</taxon>
        <taxon>Halobacteriales</taxon>
        <taxon>Natrialbaceae</taxon>
        <taxon>Salinadaptatus</taxon>
    </lineage>
</organism>
<evidence type="ECO:0000256" key="2">
    <source>
        <dbReference type="SAM" id="Phobius"/>
    </source>
</evidence>
<evidence type="ECO:0000313" key="5">
    <source>
        <dbReference type="Proteomes" id="UP000318864"/>
    </source>
</evidence>
<protein>
    <submittedName>
        <fullName evidence="4">SHOCT domain-containing protein</fullName>
    </submittedName>
</protein>
<dbReference type="EMBL" id="RBZW01000003">
    <property type="protein sequence ID" value="THE66763.1"/>
    <property type="molecule type" value="Genomic_DNA"/>
</dbReference>
<gene>
    <name evidence="4" type="ORF">D8Y22_01190</name>
</gene>
<keyword evidence="5" id="KW-1185">Reference proteome</keyword>
<feature type="transmembrane region" description="Helical" evidence="2">
    <location>
        <begin position="14"/>
        <end position="47"/>
    </location>
</feature>
<dbReference type="RefSeq" id="WP_141462720.1">
    <property type="nucleotide sequence ID" value="NZ_RBZW01000003.1"/>
</dbReference>
<sequence>MADDRPVVHLSTPAVVISVVAVLTALVALAALNTGLAVMFGIVLLVFGGEYLENVRTDLGSDVAEHVVTEPADDAGDALEVLRQRYAAGELSDDAFERKLERLVETETVADAERHVTATAEDLSGRTGEGASVGDLERERETQFDGR</sequence>
<feature type="domain" description="SHOCT" evidence="3">
    <location>
        <begin position="77"/>
        <end position="103"/>
    </location>
</feature>
<evidence type="ECO:0000313" key="4">
    <source>
        <dbReference type="EMBL" id="THE66763.1"/>
    </source>
</evidence>
<dbReference type="AlphaFoldDB" id="A0A4S3TTM1"/>
<dbReference type="Proteomes" id="UP000318864">
    <property type="component" value="Unassembled WGS sequence"/>
</dbReference>
<proteinExistence type="predicted"/>
<keyword evidence="2" id="KW-1133">Transmembrane helix</keyword>
<dbReference type="Pfam" id="PF09851">
    <property type="entry name" value="SHOCT"/>
    <property type="match status" value="1"/>
</dbReference>
<dbReference type="InterPro" id="IPR018649">
    <property type="entry name" value="SHOCT"/>
</dbReference>
<evidence type="ECO:0000259" key="3">
    <source>
        <dbReference type="Pfam" id="PF09851"/>
    </source>
</evidence>
<keyword evidence="2" id="KW-0472">Membrane</keyword>
<dbReference type="OrthoDB" id="178074at2157"/>
<feature type="compositionally biased region" description="Basic and acidic residues" evidence="1">
    <location>
        <begin position="135"/>
        <end position="147"/>
    </location>
</feature>